<protein>
    <submittedName>
        <fullName evidence="1">Uncharacterized protein</fullName>
    </submittedName>
</protein>
<proteinExistence type="predicted"/>
<dbReference type="EMBL" id="AP013063">
    <property type="protein sequence ID" value="BAO34667.1"/>
    <property type="molecule type" value="Genomic_DNA"/>
</dbReference>
<evidence type="ECO:0000313" key="1">
    <source>
        <dbReference type="EMBL" id="BAO34667.1"/>
    </source>
</evidence>
<gene>
    <name evidence="1" type="ORF">SM39_2676</name>
</gene>
<organism evidence="1">
    <name type="scientific">Serratia marcescens SM39</name>
    <dbReference type="NCBI Taxonomy" id="1334564"/>
    <lineage>
        <taxon>Bacteria</taxon>
        <taxon>Pseudomonadati</taxon>
        <taxon>Pseudomonadota</taxon>
        <taxon>Gammaproteobacteria</taxon>
        <taxon>Enterobacterales</taxon>
        <taxon>Yersiniaceae</taxon>
        <taxon>Serratia</taxon>
    </lineage>
</organism>
<accession>A0AAT9F179</accession>
<dbReference type="AlphaFoldDB" id="A0AAT9F179"/>
<sequence length="40" mass="4711">MMVNLIVIATTVNRERCCQPESPYLKFIKHYSFFSKTRSA</sequence>
<name>A0AAT9F179_SERMA</name>
<dbReference type="KEGG" id="smar:SM39_2676"/>
<reference evidence="1" key="1">
    <citation type="journal article" date="2014" name="Genome Biol. Evol.">
        <title>Genome evolution and plasticity of Serratia marcescens, an important multidrug-resistant nosocomial pathogen.</title>
        <authorList>
            <person name="Iguchi A."/>
            <person name="Nagaya Y."/>
            <person name="Pradel E."/>
            <person name="Ooka T."/>
            <person name="Ogura Y."/>
            <person name="Katsura K."/>
            <person name="Kurokawa K."/>
            <person name="Oshima K."/>
            <person name="Hattori M."/>
            <person name="Parkhill J."/>
            <person name="Sebaihia M."/>
            <person name="Coulthurst S.J."/>
            <person name="Gotoh N."/>
            <person name="Thomson N.R."/>
            <person name="Ewbank J.J."/>
            <person name="Hayashi T."/>
        </authorList>
    </citation>
    <scope>NUCLEOTIDE SEQUENCE</scope>
    <source>
        <strain evidence="1">SM39</strain>
    </source>
</reference>